<dbReference type="NCBIfam" id="TIGR00229">
    <property type="entry name" value="sensory_box"/>
    <property type="match status" value="1"/>
</dbReference>
<dbReference type="Pfam" id="PF08448">
    <property type="entry name" value="PAS_4"/>
    <property type="match status" value="1"/>
</dbReference>
<name>A0ABS7UYG8_9BACI</name>
<keyword evidence="4" id="KW-0805">Transcription regulation</keyword>
<keyword evidence="2" id="KW-0058">Aromatic hydrocarbons catabolism</keyword>
<keyword evidence="3" id="KW-0067">ATP-binding</keyword>
<gene>
    <name evidence="10" type="ORF">K9V48_22710</name>
</gene>
<evidence type="ECO:0000313" key="11">
    <source>
        <dbReference type="Proteomes" id="UP001165287"/>
    </source>
</evidence>
<dbReference type="PROSITE" id="PS00688">
    <property type="entry name" value="SIGMA54_INTERACT_3"/>
    <property type="match status" value="1"/>
</dbReference>
<keyword evidence="5" id="KW-0804">Transcription</keyword>
<feature type="domain" description="PAS" evidence="9">
    <location>
        <begin position="106"/>
        <end position="158"/>
    </location>
</feature>
<evidence type="ECO:0000256" key="3">
    <source>
        <dbReference type="ARBA" id="ARBA00022840"/>
    </source>
</evidence>
<feature type="coiled-coil region" evidence="7">
    <location>
        <begin position="215"/>
        <end position="242"/>
    </location>
</feature>
<dbReference type="EMBL" id="JAIQUM010000077">
    <property type="protein sequence ID" value="MBZ5752965.1"/>
    <property type="molecule type" value="Genomic_DNA"/>
</dbReference>
<evidence type="ECO:0000256" key="1">
    <source>
        <dbReference type="ARBA" id="ARBA00022741"/>
    </source>
</evidence>
<dbReference type="PROSITE" id="PS00675">
    <property type="entry name" value="SIGMA54_INTERACT_1"/>
    <property type="match status" value="1"/>
</dbReference>
<dbReference type="InterPro" id="IPR002078">
    <property type="entry name" value="Sigma_54_int"/>
</dbReference>
<comment type="caution">
    <text evidence="10">The sequence shown here is derived from an EMBL/GenBank/DDBJ whole genome shotgun (WGS) entry which is preliminary data.</text>
</comment>
<dbReference type="InterPro" id="IPR025944">
    <property type="entry name" value="Sigma_54_int_dom_CS"/>
</dbReference>
<dbReference type="Pfam" id="PF25601">
    <property type="entry name" value="AAA_lid_14"/>
    <property type="match status" value="1"/>
</dbReference>
<evidence type="ECO:0000256" key="2">
    <source>
        <dbReference type="ARBA" id="ARBA00022797"/>
    </source>
</evidence>
<dbReference type="Pfam" id="PF18024">
    <property type="entry name" value="HTH_50"/>
    <property type="match status" value="1"/>
</dbReference>
<evidence type="ECO:0000259" key="8">
    <source>
        <dbReference type="PROSITE" id="PS50045"/>
    </source>
</evidence>
<dbReference type="InterPro" id="IPR027417">
    <property type="entry name" value="P-loop_NTPase"/>
</dbReference>
<dbReference type="InterPro" id="IPR035965">
    <property type="entry name" value="PAS-like_dom_sf"/>
</dbReference>
<sequence length="558" mass="63759">MDIFPDWLESIPFPMIITNQQKVIKNYNSLFSRHFDKVVIGKNIKELFHQWETFEKQLILARLENQSYLLQYNYIECDTETLVLYIVSDGTSIQHLQGMINELEHENRELDAIFENSSDGIYITDSDGLTLKINAAVERAIGHPKETFIGKNIKQLLQDGVVDEAMTFKVLEQGKTIHSIPTNHFNTYLKTAVPIYSEDGEIKKVVTYLRDLSELNHLYQELKKALEISEQYKAELEKLKNKTSWNPNVVVESKQMLDIYEMGDRIANYDATVLILGETGVGKDILAQHIYHASQRQLKGEFIKINCGSIPNDLLESELFGFEAGSFTGASRSGKPGLFELADKGVLFLDEVGELPLALQVKLLRALQDKQIQRIGGTKPKSIDVRLIAATNRNLKEMVEKGEFREDLYYRLNVLPISIPPLRERREDILPLVQSILQKVTNTYGISKEFDQNIKNFFYNYNWPGNVRELSNLVERLVITVPSNFITTVDLPEEYQDKVPVAINEMTLKEAAENAEREILSVAVQKFKNTYELAEGLGSSQATIVRKLKKYNLTIIPT</sequence>
<dbReference type="PANTHER" id="PTHR32071:SF57">
    <property type="entry name" value="C4-DICARBOXYLATE TRANSPORT TRANSCRIPTIONAL REGULATORY PROTEIN DCTD"/>
    <property type="match status" value="1"/>
</dbReference>
<dbReference type="SUPFAM" id="SSF55785">
    <property type="entry name" value="PYP-like sensor domain (PAS domain)"/>
    <property type="match status" value="1"/>
</dbReference>
<dbReference type="Gene3D" id="1.10.8.60">
    <property type="match status" value="1"/>
</dbReference>
<dbReference type="CDD" id="cd00009">
    <property type="entry name" value="AAA"/>
    <property type="match status" value="1"/>
</dbReference>
<dbReference type="InterPro" id="IPR058031">
    <property type="entry name" value="AAA_lid_NorR"/>
</dbReference>
<proteinExistence type="predicted"/>
<dbReference type="CDD" id="cd00130">
    <property type="entry name" value="PAS"/>
    <property type="match status" value="1"/>
</dbReference>
<dbReference type="Gene3D" id="3.40.50.300">
    <property type="entry name" value="P-loop containing nucleotide triphosphate hydrolases"/>
    <property type="match status" value="1"/>
</dbReference>
<accession>A0ABS7UYG8</accession>
<dbReference type="InterPro" id="IPR003593">
    <property type="entry name" value="AAA+_ATPase"/>
</dbReference>
<dbReference type="InterPro" id="IPR030828">
    <property type="entry name" value="HTH_TyrR"/>
</dbReference>
<dbReference type="RefSeq" id="WP_224141402.1">
    <property type="nucleotide sequence ID" value="NZ_JAIQUM010000077.1"/>
</dbReference>
<keyword evidence="1" id="KW-0547">Nucleotide-binding</keyword>
<evidence type="ECO:0000256" key="4">
    <source>
        <dbReference type="ARBA" id="ARBA00023015"/>
    </source>
</evidence>
<evidence type="ECO:0000256" key="5">
    <source>
        <dbReference type="ARBA" id="ARBA00023163"/>
    </source>
</evidence>
<dbReference type="SMART" id="SM00091">
    <property type="entry name" value="PAS"/>
    <property type="match status" value="2"/>
</dbReference>
<dbReference type="InterPro" id="IPR009057">
    <property type="entry name" value="Homeodomain-like_sf"/>
</dbReference>
<evidence type="ECO:0000256" key="6">
    <source>
        <dbReference type="ARBA" id="ARBA00029500"/>
    </source>
</evidence>
<dbReference type="Gene3D" id="1.10.10.60">
    <property type="entry name" value="Homeodomain-like"/>
    <property type="match status" value="1"/>
</dbReference>
<dbReference type="PANTHER" id="PTHR32071">
    <property type="entry name" value="TRANSCRIPTIONAL REGULATORY PROTEIN"/>
    <property type="match status" value="1"/>
</dbReference>
<dbReference type="InterPro" id="IPR000014">
    <property type="entry name" value="PAS"/>
</dbReference>
<dbReference type="SUPFAM" id="SSF52540">
    <property type="entry name" value="P-loop containing nucleoside triphosphate hydrolases"/>
    <property type="match status" value="1"/>
</dbReference>
<dbReference type="InterPro" id="IPR013656">
    <property type="entry name" value="PAS_4"/>
</dbReference>
<evidence type="ECO:0000313" key="10">
    <source>
        <dbReference type="EMBL" id="MBZ5752965.1"/>
    </source>
</evidence>
<dbReference type="Proteomes" id="UP001165287">
    <property type="component" value="Unassembled WGS sequence"/>
</dbReference>
<dbReference type="Gene3D" id="3.30.450.20">
    <property type="entry name" value="PAS domain"/>
    <property type="match status" value="2"/>
</dbReference>
<feature type="domain" description="Sigma-54 factor interaction" evidence="8">
    <location>
        <begin position="249"/>
        <end position="479"/>
    </location>
</feature>
<keyword evidence="7" id="KW-0175">Coiled coil</keyword>
<evidence type="ECO:0000256" key="7">
    <source>
        <dbReference type="SAM" id="Coils"/>
    </source>
</evidence>
<dbReference type="PROSITE" id="PS50045">
    <property type="entry name" value="SIGMA54_INTERACT_4"/>
    <property type="match status" value="1"/>
</dbReference>
<dbReference type="SUPFAM" id="SSF46689">
    <property type="entry name" value="Homeodomain-like"/>
    <property type="match status" value="1"/>
</dbReference>
<dbReference type="SMART" id="SM00382">
    <property type="entry name" value="AAA"/>
    <property type="match status" value="1"/>
</dbReference>
<reference evidence="10" key="1">
    <citation type="submission" date="2024-05" db="EMBL/GenBank/DDBJ databases">
        <title>Metabacillus sp. nov., isolated from the rhizosphere soil of tomato plants.</title>
        <authorList>
            <person name="Ma R."/>
        </authorList>
    </citation>
    <scope>NUCLEOTIDE SEQUENCE</scope>
    <source>
        <strain evidence="10">DBTR6</strain>
    </source>
</reference>
<dbReference type="InterPro" id="IPR025662">
    <property type="entry name" value="Sigma_54_int_dom_ATP-bd_1"/>
</dbReference>
<keyword evidence="11" id="KW-1185">Reference proteome</keyword>
<dbReference type="Pfam" id="PF00158">
    <property type="entry name" value="Sigma54_activat"/>
    <property type="match status" value="1"/>
</dbReference>
<dbReference type="PROSITE" id="PS50112">
    <property type="entry name" value="PAS"/>
    <property type="match status" value="1"/>
</dbReference>
<organism evidence="10 11">
    <name type="scientific">Metabacillus rhizolycopersici</name>
    <dbReference type="NCBI Taxonomy" id="2875709"/>
    <lineage>
        <taxon>Bacteria</taxon>
        <taxon>Bacillati</taxon>
        <taxon>Bacillota</taxon>
        <taxon>Bacilli</taxon>
        <taxon>Bacillales</taxon>
        <taxon>Bacillaceae</taxon>
        <taxon>Metabacillus</taxon>
    </lineage>
</organism>
<evidence type="ECO:0000259" key="9">
    <source>
        <dbReference type="PROSITE" id="PS50112"/>
    </source>
</evidence>
<protein>
    <recommendedName>
        <fullName evidence="6">HTH-type transcriptional regulatory protein TyrR</fullName>
    </recommendedName>
</protein>